<proteinExistence type="predicted"/>
<reference evidence="2 3" key="1">
    <citation type="submission" date="2021-06" db="EMBL/GenBank/DDBJ databases">
        <authorList>
            <person name="Palmer J.M."/>
        </authorList>
    </citation>
    <scope>NUCLEOTIDE SEQUENCE [LARGE SCALE GENOMIC DNA]</scope>
    <source>
        <strain evidence="2 3">MEX-2019</strain>
        <tissue evidence="2">Muscle</tissue>
    </source>
</reference>
<evidence type="ECO:0000256" key="1">
    <source>
        <dbReference type="SAM" id="MobiDB-lite"/>
    </source>
</evidence>
<comment type="caution">
    <text evidence="2">The sequence shown here is derived from an EMBL/GenBank/DDBJ whole genome shotgun (WGS) entry which is preliminary data.</text>
</comment>
<evidence type="ECO:0000313" key="2">
    <source>
        <dbReference type="EMBL" id="KAK5612408.1"/>
    </source>
</evidence>
<gene>
    <name evidence="2" type="ORF">CRENBAI_007034</name>
</gene>
<sequence length="180" mass="19570">MAKGVTQLLKTPRGEEEHSAAWTRRALEYFLPVSPSLTPPSLKPPSVFLRLRCSCPPPKPPSGFCLSTPGTSLSWLPEVRAKITRLGNELQVGPWTSGTSCGALQQELSRKLISSTASSWLDSPGASASDAHFLGIPPRGKGLMRWNQDRWRKGVGGNSELRTYRSAEREAMGPDSAVRS</sequence>
<feature type="region of interest" description="Disordered" evidence="1">
    <location>
        <begin position="156"/>
        <end position="180"/>
    </location>
</feature>
<dbReference type="Proteomes" id="UP001311232">
    <property type="component" value="Unassembled WGS sequence"/>
</dbReference>
<keyword evidence="3" id="KW-1185">Reference proteome</keyword>
<evidence type="ECO:0000313" key="3">
    <source>
        <dbReference type="Proteomes" id="UP001311232"/>
    </source>
</evidence>
<accession>A0AAV9RU72</accession>
<name>A0AAV9RU72_9TELE</name>
<dbReference type="EMBL" id="JAHHUM010001443">
    <property type="protein sequence ID" value="KAK5612408.1"/>
    <property type="molecule type" value="Genomic_DNA"/>
</dbReference>
<organism evidence="2 3">
    <name type="scientific">Crenichthys baileyi</name>
    <name type="common">White River springfish</name>
    <dbReference type="NCBI Taxonomy" id="28760"/>
    <lineage>
        <taxon>Eukaryota</taxon>
        <taxon>Metazoa</taxon>
        <taxon>Chordata</taxon>
        <taxon>Craniata</taxon>
        <taxon>Vertebrata</taxon>
        <taxon>Euteleostomi</taxon>
        <taxon>Actinopterygii</taxon>
        <taxon>Neopterygii</taxon>
        <taxon>Teleostei</taxon>
        <taxon>Neoteleostei</taxon>
        <taxon>Acanthomorphata</taxon>
        <taxon>Ovalentaria</taxon>
        <taxon>Atherinomorphae</taxon>
        <taxon>Cyprinodontiformes</taxon>
        <taxon>Goodeidae</taxon>
        <taxon>Crenichthys</taxon>
    </lineage>
</organism>
<protein>
    <submittedName>
        <fullName evidence="2">Uncharacterized protein</fullName>
    </submittedName>
</protein>
<feature type="compositionally biased region" description="Basic and acidic residues" evidence="1">
    <location>
        <begin position="162"/>
        <end position="172"/>
    </location>
</feature>
<dbReference type="AlphaFoldDB" id="A0AAV9RU72"/>